<dbReference type="SUPFAM" id="SSF46934">
    <property type="entry name" value="UBA-like"/>
    <property type="match status" value="1"/>
</dbReference>
<dbReference type="InterPro" id="IPR000626">
    <property type="entry name" value="Ubiquitin-like_dom"/>
</dbReference>
<accession>A0A7S3CD94</accession>
<dbReference type="CDD" id="cd14309">
    <property type="entry name" value="UBA_scDdi1_like"/>
    <property type="match status" value="1"/>
</dbReference>
<dbReference type="EMBL" id="HBHZ01007088">
    <property type="protein sequence ID" value="CAE0192382.1"/>
    <property type="molecule type" value="Transcribed_RNA"/>
</dbReference>
<keyword evidence="8" id="KW-0653">Protein transport</keyword>
<dbReference type="SMART" id="SM00165">
    <property type="entry name" value="UBA"/>
    <property type="match status" value="1"/>
</dbReference>
<dbReference type="GO" id="GO:0015031">
    <property type="term" value="P:protein transport"/>
    <property type="evidence" value="ECO:0007669"/>
    <property type="project" value="UniProtKB-KW"/>
</dbReference>
<dbReference type="SUPFAM" id="SSF50630">
    <property type="entry name" value="Acid proteases"/>
    <property type="match status" value="1"/>
</dbReference>
<dbReference type="Gene3D" id="2.40.70.10">
    <property type="entry name" value="Acid Proteases"/>
    <property type="match status" value="1"/>
</dbReference>
<keyword evidence="14" id="KW-1185">Reference proteome</keyword>
<dbReference type="Proteomes" id="UP001472866">
    <property type="component" value="Chromosome 06"/>
</dbReference>
<evidence type="ECO:0000259" key="10">
    <source>
        <dbReference type="PROSITE" id="PS50030"/>
    </source>
</evidence>
<dbReference type="SMART" id="SM00213">
    <property type="entry name" value="UBQ"/>
    <property type="match status" value="1"/>
</dbReference>
<proteinExistence type="inferred from homology"/>
<gene>
    <name evidence="12" type="ORF">CROS1456_LOCUS5472</name>
    <name evidence="13" type="ORF">HKI87_06g45600</name>
</gene>
<dbReference type="GO" id="GO:0004190">
    <property type="term" value="F:aspartic-type endopeptidase activity"/>
    <property type="evidence" value="ECO:0007669"/>
    <property type="project" value="UniProtKB-KW"/>
</dbReference>
<dbReference type="AlphaFoldDB" id="A0A7S3CD94"/>
<dbReference type="PANTHER" id="PTHR12917">
    <property type="entry name" value="ASPARTYL PROTEASE DDI-RELATED"/>
    <property type="match status" value="1"/>
</dbReference>
<evidence type="ECO:0000256" key="7">
    <source>
        <dbReference type="ARBA" id="ARBA00022801"/>
    </source>
</evidence>
<keyword evidence="6" id="KW-0064">Aspartyl protease</keyword>
<dbReference type="SUPFAM" id="SSF54236">
    <property type="entry name" value="Ubiquitin-like"/>
    <property type="match status" value="1"/>
</dbReference>
<dbReference type="InterPro" id="IPR015940">
    <property type="entry name" value="UBA"/>
</dbReference>
<evidence type="ECO:0000313" key="12">
    <source>
        <dbReference type="EMBL" id="CAE0192382.1"/>
    </source>
</evidence>
<dbReference type="PROSITE" id="PS50030">
    <property type="entry name" value="UBA"/>
    <property type="match status" value="1"/>
</dbReference>
<dbReference type="GO" id="GO:0006508">
    <property type="term" value="P:proteolysis"/>
    <property type="evidence" value="ECO:0007669"/>
    <property type="project" value="UniProtKB-KW"/>
</dbReference>
<evidence type="ECO:0000256" key="1">
    <source>
        <dbReference type="ARBA" id="ARBA00004496"/>
    </source>
</evidence>
<evidence type="ECO:0000256" key="8">
    <source>
        <dbReference type="ARBA" id="ARBA00022927"/>
    </source>
</evidence>
<evidence type="ECO:0000256" key="6">
    <source>
        <dbReference type="ARBA" id="ARBA00022750"/>
    </source>
</evidence>
<feature type="domain" description="Ubiquitin-like" evidence="11">
    <location>
        <begin position="1"/>
        <end position="87"/>
    </location>
</feature>
<dbReference type="FunFam" id="2.40.70.10:FF:000005">
    <property type="entry name" value="DNA damage inducible 1 homolog 2"/>
    <property type="match status" value="1"/>
</dbReference>
<evidence type="ECO:0000313" key="14">
    <source>
        <dbReference type="Proteomes" id="UP001472866"/>
    </source>
</evidence>
<organism evidence="12">
    <name type="scientific">Chloropicon roscoffensis</name>
    <dbReference type="NCBI Taxonomy" id="1461544"/>
    <lineage>
        <taxon>Eukaryota</taxon>
        <taxon>Viridiplantae</taxon>
        <taxon>Chlorophyta</taxon>
        <taxon>Chloropicophyceae</taxon>
        <taxon>Chloropicales</taxon>
        <taxon>Chloropicaceae</taxon>
        <taxon>Chloropicon</taxon>
    </lineage>
</organism>
<comment type="subcellular location">
    <subcellularLocation>
        <location evidence="1">Cytoplasm</location>
    </subcellularLocation>
</comment>
<dbReference type="CDD" id="cd01796">
    <property type="entry name" value="Ubl_Ddi1_like"/>
    <property type="match status" value="1"/>
</dbReference>
<evidence type="ECO:0000259" key="11">
    <source>
        <dbReference type="PROSITE" id="PS50053"/>
    </source>
</evidence>
<dbReference type="Pfam" id="PF24669">
    <property type="entry name" value="Ddi2_HDD"/>
    <property type="match status" value="1"/>
</dbReference>
<dbReference type="PROSITE" id="PS50053">
    <property type="entry name" value="UBIQUITIN_2"/>
    <property type="match status" value="1"/>
</dbReference>
<evidence type="ECO:0000313" key="13">
    <source>
        <dbReference type="EMBL" id="WZN63015.1"/>
    </source>
</evidence>
<comment type="similarity">
    <text evidence="2">Belongs to the DDI1 family.</text>
</comment>
<dbReference type="PANTHER" id="PTHR12917:SF1">
    <property type="entry name" value="AT13091P"/>
    <property type="match status" value="1"/>
</dbReference>
<protein>
    <submittedName>
        <fullName evidence="13">Aspartic peptidase</fullName>
    </submittedName>
</protein>
<dbReference type="InterPro" id="IPR057273">
    <property type="entry name" value="Ddi1/2_HDD"/>
</dbReference>
<keyword evidence="4" id="KW-0963">Cytoplasm</keyword>
<reference evidence="12" key="1">
    <citation type="submission" date="2021-01" db="EMBL/GenBank/DDBJ databases">
        <authorList>
            <person name="Corre E."/>
            <person name="Pelletier E."/>
            <person name="Niang G."/>
            <person name="Scheremetjew M."/>
            <person name="Finn R."/>
            <person name="Kale V."/>
            <person name="Holt S."/>
            <person name="Cochrane G."/>
            <person name="Meng A."/>
            <person name="Brown T."/>
            <person name="Cohen L."/>
        </authorList>
    </citation>
    <scope>NUCLEOTIDE SEQUENCE</scope>
    <source>
        <strain evidence="12">RCC1871</strain>
    </source>
</reference>
<reference evidence="13 14" key="2">
    <citation type="submission" date="2024-03" db="EMBL/GenBank/DDBJ databases">
        <title>Complete genome sequence of the green alga Chloropicon roscoffensis RCC1871.</title>
        <authorList>
            <person name="Lemieux C."/>
            <person name="Pombert J.-F."/>
            <person name="Otis C."/>
            <person name="Turmel M."/>
        </authorList>
    </citation>
    <scope>NUCLEOTIDE SEQUENCE [LARGE SCALE GENOMIC DNA]</scope>
    <source>
        <strain evidence="13 14">RCC1871</strain>
    </source>
</reference>
<dbReference type="InterPro" id="IPR021109">
    <property type="entry name" value="Peptidase_aspartic_dom_sf"/>
</dbReference>
<feature type="domain" description="UBA" evidence="10">
    <location>
        <begin position="394"/>
        <end position="433"/>
    </location>
</feature>
<dbReference type="CDD" id="cd05479">
    <property type="entry name" value="RP_DDI"/>
    <property type="match status" value="1"/>
</dbReference>
<evidence type="ECO:0000256" key="9">
    <source>
        <dbReference type="SAM" id="MobiDB-lite"/>
    </source>
</evidence>
<dbReference type="InterPro" id="IPR033882">
    <property type="entry name" value="DDI1_N"/>
</dbReference>
<dbReference type="InterPro" id="IPR029071">
    <property type="entry name" value="Ubiquitin-like_domsf"/>
</dbReference>
<dbReference type="EMBL" id="CP151506">
    <property type="protein sequence ID" value="WZN63015.1"/>
    <property type="molecule type" value="Genomic_DNA"/>
</dbReference>
<keyword evidence="7" id="KW-0378">Hydrolase</keyword>
<dbReference type="InterPro" id="IPR009060">
    <property type="entry name" value="UBA-like_sf"/>
</dbReference>
<feature type="compositionally biased region" description="Pro residues" evidence="9">
    <location>
        <begin position="374"/>
        <end position="384"/>
    </location>
</feature>
<sequence>MFLTISTGEELGDRVVQIDVGAEETVENVKCILEAETGVVVADQVLILNGKEVTVRAPGMENRLATLADHGVKNNDLMMLLSKKLSTGGGTGAAASGGARSNAQAAAQVGPDGLPVNMEAFMDHLASDPAVLARLEAQNPQLARALKSRDAAGVRDMLRRVEEHRRQELKRKQQELALLQADPFDPEAQKRIASMIQQQNVNENMESAMENSPELFGNVVMLYVNMEVNGRPLKAFVDSGAQMTIMSKSCAERCNLLHLLDERWQGIAKGVGQSRILGRVHQAPVKVGDKHLPCAITVLEQDDMEFLFGLDNLRRYQCNIDLQTNMLRFPSLDVSVPFLSEGELPKHMRGNAQPPSPTKETGAGGSGGGEAPTPAAPAPAPIPAPAASAGGPQEMDGNVAKLVELGFSEDKARRALQACGNNVDMAASVLFSGGL</sequence>
<name>A0A7S3CD94_9CHLO</name>
<dbReference type="Pfam" id="PF09668">
    <property type="entry name" value="Asp_protease"/>
    <property type="match status" value="1"/>
</dbReference>
<keyword evidence="5" id="KW-0645">Protease</keyword>
<feature type="region of interest" description="Disordered" evidence="9">
    <location>
        <begin position="344"/>
        <end position="395"/>
    </location>
</feature>
<dbReference type="Pfam" id="PF00627">
    <property type="entry name" value="UBA"/>
    <property type="match status" value="1"/>
</dbReference>
<evidence type="ECO:0000256" key="4">
    <source>
        <dbReference type="ARBA" id="ARBA00022490"/>
    </source>
</evidence>
<dbReference type="Gene3D" id="1.10.8.10">
    <property type="entry name" value="DNA helicase RuvA subunit, C-terminal domain"/>
    <property type="match status" value="1"/>
</dbReference>
<dbReference type="GO" id="GO:0031593">
    <property type="term" value="F:polyubiquitin modification-dependent protein binding"/>
    <property type="evidence" value="ECO:0007669"/>
    <property type="project" value="UniProtKB-ARBA"/>
</dbReference>
<dbReference type="InterPro" id="IPR019103">
    <property type="entry name" value="Peptidase_aspartic_DDI1-type"/>
</dbReference>
<evidence type="ECO:0000256" key="2">
    <source>
        <dbReference type="ARBA" id="ARBA00009136"/>
    </source>
</evidence>
<evidence type="ECO:0000256" key="3">
    <source>
        <dbReference type="ARBA" id="ARBA00022448"/>
    </source>
</evidence>
<dbReference type="GO" id="GO:0005737">
    <property type="term" value="C:cytoplasm"/>
    <property type="evidence" value="ECO:0007669"/>
    <property type="project" value="UniProtKB-SubCell"/>
</dbReference>
<keyword evidence="3" id="KW-0813">Transport</keyword>
<evidence type="ECO:0000256" key="5">
    <source>
        <dbReference type="ARBA" id="ARBA00022670"/>
    </source>
</evidence>
<dbReference type="Gene3D" id="3.10.20.90">
    <property type="entry name" value="Phosphatidylinositol 3-kinase Catalytic Subunit, Chain A, domain 1"/>
    <property type="match status" value="1"/>
</dbReference>